<dbReference type="GO" id="GO:0016787">
    <property type="term" value="F:hydrolase activity"/>
    <property type="evidence" value="ECO:0007669"/>
    <property type="project" value="UniProtKB-KW"/>
</dbReference>
<comment type="caution">
    <text evidence="1">The sequence shown here is derived from an EMBL/GenBank/DDBJ whole genome shotgun (WGS) entry which is preliminary data.</text>
</comment>
<accession>A0ABV7EMA3</accession>
<protein>
    <submittedName>
        <fullName evidence="1">PIG-L deacetylase family protein</fullName>
        <ecNumber evidence="1">3.5.1.-</ecNumber>
    </submittedName>
</protein>
<keyword evidence="2" id="KW-1185">Reference proteome</keyword>
<dbReference type="RefSeq" id="WP_380686573.1">
    <property type="nucleotide sequence ID" value="NZ_JBHRSS010000003.1"/>
</dbReference>
<sequence>MSALDLNGVQRAHVIAPHPDDEAIGAFGLITTLRRRGAIVDVTLVTDGGASHPNSRAWPRARLTAARHAETRRVLRRAGVRRQDLRFLGYADGELGFAGAATEARLARDIARRPRPDLIITPSFNDNHADHRAVARAVARAWPASIKRLPYLVWPRLVPHRPRPRGRQIRLPLGNRAAMKRAALRLYRTQTGGIDDDPNGFLLERDLLVRFGRPVERFGNRP</sequence>
<name>A0ABV7EMA3_9GAMM</name>
<evidence type="ECO:0000313" key="2">
    <source>
        <dbReference type="Proteomes" id="UP001595462"/>
    </source>
</evidence>
<proteinExistence type="predicted"/>
<dbReference type="PANTHER" id="PTHR12993:SF29">
    <property type="entry name" value="BLR3841 PROTEIN"/>
    <property type="match status" value="1"/>
</dbReference>
<evidence type="ECO:0000313" key="1">
    <source>
        <dbReference type="EMBL" id="MFC3102988.1"/>
    </source>
</evidence>
<dbReference type="InterPro" id="IPR024078">
    <property type="entry name" value="LmbE-like_dom_sf"/>
</dbReference>
<gene>
    <name evidence="1" type="ORF">ACFOSU_03705</name>
</gene>
<reference evidence="2" key="1">
    <citation type="journal article" date="2019" name="Int. J. Syst. Evol. Microbiol.">
        <title>The Global Catalogue of Microorganisms (GCM) 10K type strain sequencing project: providing services to taxonomists for standard genome sequencing and annotation.</title>
        <authorList>
            <consortium name="The Broad Institute Genomics Platform"/>
            <consortium name="The Broad Institute Genome Sequencing Center for Infectious Disease"/>
            <person name="Wu L."/>
            <person name="Ma J."/>
        </authorList>
    </citation>
    <scope>NUCLEOTIDE SEQUENCE [LARGE SCALE GENOMIC DNA]</scope>
    <source>
        <strain evidence="2">KCTC 52640</strain>
    </source>
</reference>
<dbReference type="EMBL" id="JBHRSS010000003">
    <property type="protein sequence ID" value="MFC3102988.1"/>
    <property type="molecule type" value="Genomic_DNA"/>
</dbReference>
<keyword evidence="1" id="KW-0378">Hydrolase</keyword>
<dbReference type="SUPFAM" id="SSF102588">
    <property type="entry name" value="LmbE-like"/>
    <property type="match status" value="1"/>
</dbReference>
<dbReference type="EC" id="3.5.1.-" evidence="1"/>
<dbReference type="Gene3D" id="3.40.50.10320">
    <property type="entry name" value="LmbE-like"/>
    <property type="match status" value="1"/>
</dbReference>
<dbReference type="Pfam" id="PF02585">
    <property type="entry name" value="PIG-L"/>
    <property type="match status" value="1"/>
</dbReference>
<dbReference type="InterPro" id="IPR003737">
    <property type="entry name" value="GlcNAc_PI_deacetylase-related"/>
</dbReference>
<dbReference type="Proteomes" id="UP001595462">
    <property type="component" value="Unassembled WGS sequence"/>
</dbReference>
<organism evidence="1 2">
    <name type="scientific">Salinisphaera aquimarina</name>
    <dbReference type="NCBI Taxonomy" id="2094031"/>
    <lineage>
        <taxon>Bacteria</taxon>
        <taxon>Pseudomonadati</taxon>
        <taxon>Pseudomonadota</taxon>
        <taxon>Gammaproteobacteria</taxon>
        <taxon>Salinisphaerales</taxon>
        <taxon>Salinisphaeraceae</taxon>
        <taxon>Salinisphaera</taxon>
    </lineage>
</organism>
<dbReference type="PANTHER" id="PTHR12993">
    <property type="entry name" value="N-ACETYLGLUCOSAMINYL-PHOSPHATIDYLINOSITOL DE-N-ACETYLASE-RELATED"/>
    <property type="match status" value="1"/>
</dbReference>